<gene>
    <name evidence="7" type="ORF">A2774_04680</name>
</gene>
<evidence type="ECO:0000313" key="7">
    <source>
        <dbReference type="EMBL" id="OGK16252.1"/>
    </source>
</evidence>
<evidence type="ECO:0000256" key="3">
    <source>
        <dbReference type="ARBA" id="ARBA00022676"/>
    </source>
</evidence>
<dbReference type="InterPro" id="IPR001173">
    <property type="entry name" value="Glyco_trans_2-like"/>
</dbReference>
<proteinExistence type="predicted"/>
<dbReference type="EMBL" id="MFZG01000025">
    <property type="protein sequence ID" value="OGK16252.1"/>
    <property type="molecule type" value="Genomic_DNA"/>
</dbReference>
<dbReference type="Gene3D" id="3.90.550.10">
    <property type="entry name" value="Spore Coat Polysaccharide Biosynthesis Protein SpsA, Chain A"/>
    <property type="match status" value="1"/>
</dbReference>
<comment type="caution">
    <text evidence="7">The sequence shown here is derived from an EMBL/GenBank/DDBJ whole genome shotgun (WGS) entry which is preliminary data.</text>
</comment>
<name>A0A1F7GCE2_9BACT</name>
<evidence type="ECO:0000256" key="5">
    <source>
        <dbReference type="ARBA" id="ARBA00023136"/>
    </source>
</evidence>
<dbReference type="Pfam" id="PF00535">
    <property type="entry name" value="Glycos_transf_2"/>
    <property type="match status" value="1"/>
</dbReference>
<evidence type="ECO:0000313" key="8">
    <source>
        <dbReference type="Proteomes" id="UP000177208"/>
    </source>
</evidence>
<dbReference type="Proteomes" id="UP000177208">
    <property type="component" value="Unassembled WGS sequence"/>
</dbReference>
<dbReference type="SUPFAM" id="SSF53448">
    <property type="entry name" value="Nucleotide-diphospho-sugar transferases"/>
    <property type="match status" value="1"/>
</dbReference>
<organism evidence="7 8">
    <name type="scientific">Candidatus Roizmanbacteria bacterium RIFCSPHIGHO2_01_FULL_39_12c</name>
    <dbReference type="NCBI Taxonomy" id="1802031"/>
    <lineage>
        <taxon>Bacteria</taxon>
        <taxon>Candidatus Roizmaniibacteriota</taxon>
    </lineage>
</organism>
<keyword evidence="2" id="KW-1003">Cell membrane</keyword>
<dbReference type="GO" id="GO:0016757">
    <property type="term" value="F:glycosyltransferase activity"/>
    <property type="evidence" value="ECO:0007669"/>
    <property type="project" value="UniProtKB-KW"/>
</dbReference>
<dbReference type="AlphaFoldDB" id="A0A1F7GCE2"/>
<keyword evidence="3" id="KW-0328">Glycosyltransferase</keyword>
<feature type="domain" description="Glycosyltransferase 2-like" evidence="6">
    <location>
        <begin position="4"/>
        <end position="128"/>
    </location>
</feature>
<reference evidence="7 8" key="1">
    <citation type="journal article" date="2016" name="Nat. Commun.">
        <title>Thousands of microbial genomes shed light on interconnected biogeochemical processes in an aquifer system.</title>
        <authorList>
            <person name="Anantharaman K."/>
            <person name="Brown C.T."/>
            <person name="Hug L.A."/>
            <person name="Sharon I."/>
            <person name="Castelle C.J."/>
            <person name="Probst A.J."/>
            <person name="Thomas B.C."/>
            <person name="Singh A."/>
            <person name="Wilkins M.J."/>
            <person name="Karaoz U."/>
            <person name="Brodie E.L."/>
            <person name="Williams K.H."/>
            <person name="Hubbard S.S."/>
            <person name="Banfield J.F."/>
        </authorList>
    </citation>
    <scope>NUCLEOTIDE SEQUENCE [LARGE SCALE GENOMIC DNA]</scope>
</reference>
<sequence length="221" mass="25245">MKISVVIPAFNEEKYIAACLTRLFDQIEKPDEVIVIDNFSTDKTSEIVKKFRVTLIEEKCKGIAHARDKGFNLAKGDVIARCDADSLVPSDWIKKIKRNFAQGKIDGLLGPISYYDLAFKSTIYSKIFIHFMHFLQGYHTLIGNNMAITKSVWQKVKNQVCSEINIFHEDIDLAIHVKKAGGIIRYDPSLVSYTSGRRIAKNPLSFFIEYPWWLVKTLTGH</sequence>
<dbReference type="GO" id="GO:0005886">
    <property type="term" value="C:plasma membrane"/>
    <property type="evidence" value="ECO:0007669"/>
    <property type="project" value="UniProtKB-SubCell"/>
</dbReference>
<comment type="subcellular location">
    <subcellularLocation>
        <location evidence="1">Cell membrane</location>
    </subcellularLocation>
</comment>
<dbReference type="PANTHER" id="PTHR43646">
    <property type="entry name" value="GLYCOSYLTRANSFERASE"/>
    <property type="match status" value="1"/>
</dbReference>
<evidence type="ECO:0000256" key="4">
    <source>
        <dbReference type="ARBA" id="ARBA00022679"/>
    </source>
</evidence>
<dbReference type="InterPro" id="IPR029044">
    <property type="entry name" value="Nucleotide-diphossugar_trans"/>
</dbReference>
<accession>A0A1F7GCE2</accession>
<evidence type="ECO:0000256" key="2">
    <source>
        <dbReference type="ARBA" id="ARBA00022475"/>
    </source>
</evidence>
<evidence type="ECO:0000259" key="6">
    <source>
        <dbReference type="Pfam" id="PF00535"/>
    </source>
</evidence>
<keyword evidence="4" id="KW-0808">Transferase</keyword>
<evidence type="ECO:0000256" key="1">
    <source>
        <dbReference type="ARBA" id="ARBA00004236"/>
    </source>
</evidence>
<dbReference type="PANTHER" id="PTHR43646:SF2">
    <property type="entry name" value="GLYCOSYLTRANSFERASE 2-LIKE DOMAIN-CONTAINING PROTEIN"/>
    <property type="match status" value="1"/>
</dbReference>
<keyword evidence="5" id="KW-0472">Membrane</keyword>
<protein>
    <recommendedName>
        <fullName evidence="6">Glycosyltransferase 2-like domain-containing protein</fullName>
    </recommendedName>
</protein>